<gene>
    <name evidence="2" type="ORF">OW729_14400</name>
</gene>
<dbReference type="Pfam" id="PF12638">
    <property type="entry name" value="Staygreen"/>
    <property type="match status" value="1"/>
</dbReference>
<evidence type="ECO:0000259" key="1">
    <source>
        <dbReference type="Pfam" id="PF12638"/>
    </source>
</evidence>
<sequence length="140" mass="16452">MHKLEVTIINNIQDPLKRKYTLTHSDETGIRYLFINNKFTEEKCDVLMDQVVGEWNLVNNKFIFKASCPLSCEASKYSADERYKIFKSHITRALKAIICGDKPYILANDYLTESKIYVFYMYSTENYIVEDLGLVSEYLY</sequence>
<proteinExistence type="predicted"/>
<evidence type="ECO:0000313" key="3">
    <source>
        <dbReference type="Proteomes" id="UP001144612"/>
    </source>
</evidence>
<evidence type="ECO:0000313" key="2">
    <source>
        <dbReference type="EMBL" id="MCY6959808.1"/>
    </source>
</evidence>
<dbReference type="InterPro" id="IPR024438">
    <property type="entry name" value="Staygreen"/>
</dbReference>
<name>A0ABT4DDU5_9CLOT</name>
<protein>
    <submittedName>
        <fullName evidence="2">Staygreen family protein</fullName>
    </submittedName>
</protein>
<keyword evidence="3" id="KW-1185">Reference proteome</keyword>
<feature type="domain" description="Staygreen protein" evidence="1">
    <location>
        <begin position="3"/>
        <end position="130"/>
    </location>
</feature>
<dbReference type="RefSeq" id="WP_268062245.1">
    <property type="nucleotide sequence ID" value="NZ_JAPQFJ010000016.1"/>
</dbReference>
<dbReference type="EMBL" id="JAPQFJ010000016">
    <property type="protein sequence ID" value="MCY6959808.1"/>
    <property type="molecule type" value="Genomic_DNA"/>
</dbReference>
<comment type="caution">
    <text evidence="2">The sequence shown here is derived from an EMBL/GenBank/DDBJ whole genome shotgun (WGS) entry which is preliminary data.</text>
</comment>
<dbReference type="Proteomes" id="UP001144612">
    <property type="component" value="Unassembled WGS sequence"/>
</dbReference>
<reference evidence="2" key="1">
    <citation type="submission" date="2022-12" db="EMBL/GenBank/DDBJ databases">
        <title>Clostridium sp. nov., isolated from industrial wastewater.</title>
        <authorList>
            <person name="Jiayan W."/>
        </authorList>
    </citation>
    <scope>NUCLEOTIDE SEQUENCE</scope>
    <source>
        <strain evidence="2">ZC22-4</strain>
    </source>
</reference>
<accession>A0ABT4DDU5</accession>
<organism evidence="2 3">
    <name type="scientific">Clostridium brassicae</name>
    <dbReference type="NCBI Taxonomy" id="2999072"/>
    <lineage>
        <taxon>Bacteria</taxon>
        <taxon>Bacillati</taxon>
        <taxon>Bacillota</taxon>
        <taxon>Clostridia</taxon>
        <taxon>Eubacteriales</taxon>
        <taxon>Clostridiaceae</taxon>
        <taxon>Clostridium</taxon>
    </lineage>
</organism>